<keyword evidence="6" id="KW-1185">Reference proteome</keyword>
<dbReference type="PROSITE" id="PS50294">
    <property type="entry name" value="WD_REPEATS_REGION"/>
    <property type="match status" value="1"/>
</dbReference>
<dbReference type="GO" id="GO:0005656">
    <property type="term" value="C:nuclear pre-replicative complex"/>
    <property type="evidence" value="ECO:0007669"/>
    <property type="project" value="TreeGrafter"/>
</dbReference>
<sequence length="603" mass="63811">MEEIWAATDRNGFLRIDIHSGAILGNFKDSINRGSCVSRVGQSSCYFAAAQAGKALLHVWQFSRDTPCYRISLPEVMTALTFSADAHLCFAGAQSGMMYVWQVASGCLLRAWRGHGGAVTFTGLTSDDAALITAASDGHLHVYLLPELFQPSGGTRAAGASLGEGYDPATQHKLWTSHTQAVTAVSVSGGGLEGFVASASADRTVRLWRLGGDMRGGRVEAMGSESSIAAILFPAVVNALAVSPANDDVFCGAANGEVYALSASRMRQAGGPLDRRKPGSGLLTVESGKGEWQRSFIGHQGPVAGVSVNVDGSRLVSCAGDGLRIWDIPTRQTLRHLPNLDSPLVAVFAWRRTSGEAPLPPMQPFTRSLTSFEAVPPVVALTAGRLRRLYEKAADIGISTRRAEDGVEALCRALATRNAPGSHHPPHPSTAAAAAASAGSTSPPSDWQAALEDLAKRMAYANALDVARERQRHARTHTGREDDGDEGGASMGPREVPLLPPVSARRRGVKRESDEGQEDDGTGGRQTGENDADDDDDVMIVGSKGPSDQPQDDDIEEGGAGRASRKQRKLEGGDGAVDGDRDERARRVSRLAQLCQAKKGPHE</sequence>
<dbReference type="OrthoDB" id="6252103at2759"/>
<dbReference type="InParanoid" id="A0A0G4EKW8"/>
<dbReference type="OMA" id="TPCYRIS"/>
<dbReference type="AlphaFoldDB" id="A0A0G4EKW8"/>
<dbReference type="PANTHER" id="PTHR18763">
    <property type="entry name" value="WD-REPEAT PROTEIN 18"/>
    <property type="match status" value="1"/>
</dbReference>
<dbReference type="GO" id="GO:0006364">
    <property type="term" value="P:rRNA processing"/>
    <property type="evidence" value="ECO:0007669"/>
    <property type="project" value="TreeGrafter"/>
</dbReference>
<evidence type="ECO:0000256" key="1">
    <source>
        <dbReference type="ARBA" id="ARBA00022574"/>
    </source>
</evidence>
<dbReference type="STRING" id="1169540.A0A0G4EKW8"/>
<keyword evidence="1 3" id="KW-0853">WD repeat</keyword>
<dbReference type="EMBL" id="CDMY01000255">
    <property type="protein sequence ID" value="CEL97528.1"/>
    <property type="molecule type" value="Genomic_DNA"/>
</dbReference>
<dbReference type="SUPFAM" id="SSF50998">
    <property type="entry name" value="Quinoprotein alcohol dehydrogenase-like"/>
    <property type="match status" value="1"/>
</dbReference>
<accession>A0A0G4EKW8</accession>
<dbReference type="InterPro" id="IPR011047">
    <property type="entry name" value="Quinoprotein_ADH-like_sf"/>
</dbReference>
<dbReference type="SMART" id="SM00320">
    <property type="entry name" value="WD40"/>
    <property type="match status" value="4"/>
</dbReference>
<evidence type="ECO:0000313" key="6">
    <source>
        <dbReference type="Proteomes" id="UP000041254"/>
    </source>
</evidence>
<dbReference type="InterPro" id="IPR015943">
    <property type="entry name" value="WD40/YVTN_repeat-like_dom_sf"/>
</dbReference>
<dbReference type="PANTHER" id="PTHR18763:SF0">
    <property type="entry name" value="WD REPEAT-CONTAINING PROTEIN 18"/>
    <property type="match status" value="1"/>
</dbReference>
<evidence type="ECO:0000313" key="5">
    <source>
        <dbReference type="EMBL" id="CEL97528.1"/>
    </source>
</evidence>
<dbReference type="Proteomes" id="UP000041254">
    <property type="component" value="Unassembled WGS sequence"/>
</dbReference>
<reference evidence="5 6" key="1">
    <citation type="submission" date="2014-11" db="EMBL/GenBank/DDBJ databases">
        <authorList>
            <person name="Zhu J."/>
            <person name="Qi W."/>
            <person name="Song R."/>
        </authorList>
    </citation>
    <scope>NUCLEOTIDE SEQUENCE [LARGE SCALE GENOMIC DNA]</scope>
</reference>
<dbReference type="InterPro" id="IPR045227">
    <property type="entry name" value="WDR18/Ipi3/RID3"/>
</dbReference>
<organism evidence="5 6">
    <name type="scientific">Vitrella brassicaformis (strain CCMP3155)</name>
    <dbReference type="NCBI Taxonomy" id="1169540"/>
    <lineage>
        <taxon>Eukaryota</taxon>
        <taxon>Sar</taxon>
        <taxon>Alveolata</taxon>
        <taxon>Colpodellida</taxon>
        <taxon>Vitrellaceae</taxon>
        <taxon>Vitrella</taxon>
    </lineage>
</organism>
<dbReference type="GO" id="GO:0006261">
    <property type="term" value="P:DNA-templated DNA replication"/>
    <property type="evidence" value="ECO:0007669"/>
    <property type="project" value="TreeGrafter"/>
</dbReference>
<proteinExistence type="predicted"/>
<dbReference type="VEuPathDB" id="CryptoDB:Vbra_12204"/>
<evidence type="ECO:0000256" key="2">
    <source>
        <dbReference type="ARBA" id="ARBA00022737"/>
    </source>
</evidence>
<dbReference type="InterPro" id="IPR001680">
    <property type="entry name" value="WD40_rpt"/>
</dbReference>
<keyword evidence="2" id="KW-0677">Repeat</keyword>
<dbReference type="Pfam" id="PF00400">
    <property type="entry name" value="WD40"/>
    <property type="match status" value="2"/>
</dbReference>
<feature type="compositionally biased region" description="Low complexity" evidence="4">
    <location>
        <begin position="429"/>
        <end position="445"/>
    </location>
</feature>
<dbReference type="Gene3D" id="2.130.10.10">
    <property type="entry name" value="YVTN repeat-like/Quinoprotein amine dehydrogenase"/>
    <property type="match status" value="2"/>
</dbReference>
<protein>
    <submittedName>
        <fullName evidence="5">Uncharacterized protein</fullName>
    </submittedName>
</protein>
<dbReference type="PROSITE" id="PS50082">
    <property type="entry name" value="WD_REPEATS_2"/>
    <property type="match status" value="1"/>
</dbReference>
<evidence type="ECO:0000256" key="3">
    <source>
        <dbReference type="PROSITE-ProRule" id="PRU00221"/>
    </source>
</evidence>
<dbReference type="GO" id="GO:0120330">
    <property type="term" value="C:rixosome complex"/>
    <property type="evidence" value="ECO:0007669"/>
    <property type="project" value="TreeGrafter"/>
</dbReference>
<feature type="region of interest" description="Disordered" evidence="4">
    <location>
        <begin position="468"/>
        <end position="585"/>
    </location>
</feature>
<feature type="repeat" description="WD" evidence="3">
    <location>
        <begin position="175"/>
        <end position="210"/>
    </location>
</feature>
<gene>
    <name evidence="5" type="ORF">Vbra_12204</name>
</gene>
<name>A0A0G4EKW8_VITBC</name>
<evidence type="ECO:0000256" key="4">
    <source>
        <dbReference type="SAM" id="MobiDB-lite"/>
    </source>
</evidence>
<feature type="region of interest" description="Disordered" evidence="4">
    <location>
        <begin position="418"/>
        <end position="446"/>
    </location>
</feature>